<reference evidence="1 2" key="1">
    <citation type="submission" date="2018-01" db="EMBL/GenBank/DDBJ databases">
        <title>Complete and assembled Genome of Pantoea calida DSM22759T.</title>
        <authorList>
            <person name="Stevens M.J.A."/>
            <person name="Zurfluh K."/>
            <person name="Stephan R."/>
        </authorList>
    </citation>
    <scope>NUCLEOTIDE SEQUENCE [LARGE SCALE GENOMIC DNA]</scope>
    <source>
        <strain evidence="1 2">DSM 22759</strain>
    </source>
</reference>
<sequence>MVLAIINLLWRQMKNCRGQTHPAAAAGMNCTALFILSKPEREDWRAPELNQPNNQAMKHYLKTVSYRHMRPDIKKTGKTSIFINLSYRLIKLIDGTRMGQRTFTFFYMRAG</sequence>
<name>A0ABM6S338_9GAMM</name>
<evidence type="ECO:0000313" key="1">
    <source>
        <dbReference type="EMBL" id="AUY25965.1"/>
    </source>
</evidence>
<evidence type="ECO:0008006" key="3">
    <source>
        <dbReference type="Google" id="ProtNLM"/>
    </source>
</evidence>
<keyword evidence="2" id="KW-1185">Reference proteome</keyword>
<evidence type="ECO:0000313" key="2">
    <source>
        <dbReference type="Proteomes" id="UP000237673"/>
    </source>
</evidence>
<organism evidence="1 2">
    <name type="scientific">Mixta calida</name>
    <dbReference type="NCBI Taxonomy" id="665913"/>
    <lineage>
        <taxon>Bacteria</taxon>
        <taxon>Pseudomonadati</taxon>
        <taxon>Pseudomonadota</taxon>
        <taxon>Gammaproteobacteria</taxon>
        <taxon>Enterobacterales</taxon>
        <taxon>Erwiniaceae</taxon>
        <taxon>Mixta</taxon>
    </lineage>
</organism>
<proteinExistence type="predicted"/>
<accession>A0ABM6S338</accession>
<protein>
    <recommendedName>
        <fullName evidence="3">Transposase</fullName>
    </recommendedName>
</protein>
<gene>
    <name evidence="1" type="ORF">C2E16_14290</name>
</gene>
<dbReference type="Proteomes" id="UP000237673">
    <property type="component" value="Chromosome"/>
</dbReference>
<dbReference type="EMBL" id="CP026378">
    <property type="protein sequence ID" value="AUY25965.1"/>
    <property type="molecule type" value="Genomic_DNA"/>
</dbReference>